<dbReference type="Proteomes" id="UP000489600">
    <property type="component" value="Unassembled WGS sequence"/>
</dbReference>
<dbReference type="PANTHER" id="PTHR48449:SF1">
    <property type="entry name" value="DUF1985 DOMAIN-CONTAINING PROTEIN"/>
    <property type="match status" value="1"/>
</dbReference>
<comment type="caution">
    <text evidence="3">The sequence shown here is derived from an EMBL/GenBank/DDBJ whole genome shotgun (WGS) entry which is preliminary data.</text>
</comment>
<reference evidence="3" key="1">
    <citation type="submission" date="2019-07" db="EMBL/GenBank/DDBJ databases">
        <authorList>
            <person name="Dittberner H."/>
        </authorList>
    </citation>
    <scope>NUCLEOTIDE SEQUENCE [LARGE SCALE GENOMIC DNA]</scope>
</reference>
<evidence type="ECO:0000313" key="4">
    <source>
        <dbReference type="Proteomes" id="UP000489600"/>
    </source>
</evidence>
<gene>
    <name evidence="3" type="ORF">ANE_LOCUS14778</name>
</gene>
<feature type="compositionally biased region" description="Basic residues" evidence="1">
    <location>
        <begin position="266"/>
        <end position="275"/>
    </location>
</feature>
<protein>
    <recommendedName>
        <fullName evidence="2">DUF1985 domain-containing protein</fullName>
    </recommendedName>
</protein>
<evidence type="ECO:0000259" key="2">
    <source>
        <dbReference type="Pfam" id="PF09331"/>
    </source>
</evidence>
<dbReference type="EMBL" id="CABITT030000005">
    <property type="protein sequence ID" value="VVB04334.1"/>
    <property type="molecule type" value="Genomic_DNA"/>
</dbReference>
<feature type="domain" description="DUF1985" evidence="2">
    <location>
        <begin position="3"/>
        <end position="82"/>
    </location>
</feature>
<dbReference type="AlphaFoldDB" id="A0A565BSG0"/>
<sequence>MTELVGNRRSVKVQDLIQLLKKHTDWPSWKKISVALIVIIEGVVAVKSQLGLVNENIVEMCRDINFFLEYPWDRHAFQQTLSEIVKDKSDGSRTTLVGRLKQSYVAMHGFPLSIQLLAYETISGLDQIHRESGDEVDFTQRSTHQFCRLRPISQDDVIMCELSDELVVESISHTSEEYELENTTWDDDVVDPKIERRERMIKSGHIFTKHYWPGGDFSCSRVHSSLEKGLIKDYEAIVQRRKQKGKLLAKRKRDVDEGEEPETSSKRSKHGKKPRLPVLRDQCVGKSRKVKGADNSVQQMIVVDLVTGGQDRGDILPSFPVKVRDKKFDDYDGVESVLRSVHNLEECSANEQCTSKDVAGDIDNMDCALADVHGTEATSSLVECTIEPLSTSKDDGGVAAGTVTNAHVGDVDCTSKDIADDTDNMECPSPDVHGKEAASSLVEYTREPICTPKDDGGVAPVGDVTEPVAEGCRDGDEELERCSRGRRSSTKWPALYSPRGVRTRNPTAKAKSLVKPSYLYDPLGKLKKSDLPRIMKRAELHIEPTFLLSSEFEVDKNFFSQLAKKHEFVSSIVSSR</sequence>
<dbReference type="PANTHER" id="PTHR48449">
    <property type="entry name" value="DUF1985 DOMAIN-CONTAINING PROTEIN"/>
    <property type="match status" value="1"/>
</dbReference>
<accession>A0A565BSG0</accession>
<dbReference type="Pfam" id="PF09331">
    <property type="entry name" value="DUF1985"/>
    <property type="match status" value="1"/>
</dbReference>
<name>A0A565BSG0_9BRAS</name>
<evidence type="ECO:0000313" key="3">
    <source>
        <dbReference type="EMBL" id="VVB04334.1"/>
    </source>
</evidence>
<proteinExistence type="predicted"/>
<dbReference type="InterPro" id="IPR015410">
    <property type="entry name" value="DUF1985"/>
</dbReference>
<evidence type="ECO:0000256" key="1">
    <source>
        <dbReference type="SAM" id="MobiDB-lite"/>
    </source>
</evidence>
<keyword evidence="4" id="KW-1185">Reference proteome</keyword>
<organism evidence="3 4">
    <name type="scientific">Arabis nemorensis</name>
    <dbReference type="NCBI Taxonomy" id="586526"/>
    <lineage>
        <taxon>Eukaryota</taxon>
        <taxon>Viridiplantae</taxon>
        <taxon>Streptophyta</taxon>
        <taxon>Embryophyta</taxon>
        <taxon>Tracheophyta</taxon>
        <taxon>Spermatophyta</taxon>
        <taxon>Magnoliopsida</taxon>
        <taxon>eudicotyledons</taxon>
        <taxon>Gunneridae</taxon>
        <taxon>Pentapetalae</taxon>
        <taxon>rosids</taxon>
        <taxon>malvids</taxon>
        <taxon>Brassicales</taxon>
        <taxon>Brassicaceae</taxon>
        <taxon>Arabideae</taxon>
        <taxon>Arabis</taxon>
    </lineage>
</organism>
<dbReference type="OrthoDB" id="1112004at2759"/>
<feature type="region of interest" description="Disordered" evidence="1">
    <location>
        <begin position="248"/>
        <end position="278"/>
    </location>
</feature>